<reference evidence="3" key="1">
    <citation type="journal article" date="2019" name="Int. J. Syst. Evol. Microbiol.">
        <title>The Global Catalogue of Microorganisms (GCM) 10K type strain sequencing project: providing services to taxonomists for standard genome sequencing and annotation.</title>
        <authorList>
            <consortium name="The Broad Institute Genomics Platform"/>
            <consortium name="The Broad Institute Genome Sequencing Center for Infectious Disease"/>
            <person name="Wu L."/>
            <person name="Ma J."/>
        </authorList>
    </citation>
    <scope>NUCLEOTIDE SEQUENCE [LARGE SCALE GENOMIC DNA]</scope>
    <source>
        <strain evidence="3">JCM 17224</strain>
    </source>
</reference>
<evidence type="ECO:0000313" key="2">
    <source>
        <dbReference type="EMBL" id="GAA4006729.1"/>
    </source>
</evidence>
<feature type="signal peptide" evidence="1">
    <location>
        <begin position="1"/>
        <end position="25"/>
    </location>
</feature>
<sequence length="271" mass="28721">MTMTRFRLLVAAAALSLAGAFTTQAQTKRITTTQKKTVAKKPVAKKVAARPVTKTTVKTTVPVVPVLPALTAADASSALHEALTTSVANAVATGGAADGFNANADIRLATPPEAELVSTTLRTLRLGALVDNFEVALNRAAESAAAQAKPIFVNAIQNITFTDALGLLTTREPDAATVYLHEKTEPQLLAAFTPVLQQSLEQTGAVKLYADMVARYNKIPLVTKLNPSLTPYATQQTVNGLFALIAAEEGRIRMNPAARTSELLNRTFGRK</sequence>
<protein>
    <recommendedName>
        <fullName evidence="4">DUF4197 domain-containing protein</fullName>
    </recommendedName>
</protein>
<dbReference type="EMBL" id="BAABDJ010000015">
    <property type="protein sequence ID" value="GAA4006729.1"/>
    <property type="molecule type" value="Genomic_DNA"/>
</dbReference>
<gene>
    <name evidence="2" type="ORF">GCM10022408_18200</name>
</gene>
<comment type="caution">
    <text evidence="2">The sequence shown here is derived from an EMBL/GenBank/DDBJ whole genome shotgun (WGS) entry which is preliminary data.</text>
</comment>
<evidence type="ECO:0000313" key="3">
    <source>
        <dbReference type="Proteomes" id="UP001500567"/>
    </source>
</evidence>
<dbReference type="Proteomes" id="UP001500567">
    <property type="component" value="Unassembled WGS sequence"/>
</dbReference>
<proteinExistence type="predicted"/>
<organism evidence="2 3">
    <name type="scientific">Hymenobacter fastidiosus</name>
    <dbReference type="NCBI Taxonomy" id="486264"/>
    <lineage>
        <taxon>Bacteria</taxon>
        <taxon>Pseudomonadati</taxon>
        <taxon>Bacteroidota</taxon>
        <taxon>Cytophagia</taxon>
        <taxon>Cytophagales</taxon>
        <taxon>Hymenobacteraceae</taxon>
        <taxon>Hymenobacter</taxon>
    </lineage>
</organism>
<evidence type="ECO:0000256" key="1">
    <source>
        <dbReference type="SAM" id="SignalP"/>
    </source>
</evidence>
<keyword evidence="3" id="KW-1185">Reference proteome</keyword>
<keyword evidence="1" id="KW-0732">Signal</keyword>
<feature type="chain" id="PRO_5046966974" description="DUF4197 domain-containing protein" evidence="1">
    <location>
        <begin position="26"/>
        <end position="271"/>
    </location>
</feature>
<name>A0ABP7S5A1_9BACT</name>
<dbReference type="InterPro" id="IPR025245">
    <property type="entry name" value="DUF4197"/>
</dbReference>
<dbReference type="Pfam" id="PF13852">
    <property type="entry name" value="DUF4197"/>
    <property type="match status" value="1"/>
</dbReference>
<evidence type="ECO:0008006" key="4">
    <source>
        <dbReference type="Google" id="ProtNLM"/>
    </source>
</evidence>
<accession>A0ABP7S5A1</accession>